<proteinExistence type="inferred from homology"/>
<evidence type="ECO:0000313" key="10">
    <source>
        <dbReference type="Proteomes" id="UP000258016"/>
    </source>
</evidence>
<evidence type="ECO:0000256" key="7">
    <source>
        <dbReference type="ARBA" id="ARBA00023014"/>
    </source>
</evidence>
<name>A0ABM6M9V1_9SPHN</name>
<dbReference type="InterPro" id="IPR017896">
    <property type="entry name" value="4Fe4S_Fe-S-bd"/>
</dbReference>
<evidence type="ECO:0000256" key="4">
    <source>
        <dbReference type="ARBA" id="ARBA00022827"/>
    </source>
</evidence>
<dbReference type="PROSITE" id="PS00198">
    <property type="entry name" value="4FE4S_FER_1"/>
    <property type="match status" value="1"/>
</dbReference>
<dbReference type="Gene3D" id="3.30.410.10">
    <property type="entry name" value="Cholesterol Oxidase, domain 2"/>
    <property type="match status" value="1"/>
</dbReference>
<dbReference type="PANTHER" id="PTHR46056:SF12">
    <property type="entry name" value="LONG-CHAIN-ALCOHOL OXIDASE"/>
    <property type="match status" value="1"/>
</dbReference>
<evidence type="ECO:0000256" key="3">
    <source>
        <dbReference type="ARBA" id="ARBA00022723"/>
    </source>
</evidence>
<keyword evidence="3" id="KW-0479">Metal-binding</keyword>
<accession>A0ABM6M9V1</accession>
<dbReference type="Gene3D" id="3.50.50.60">
    <property type="entry name" value="FAD/NAD(P)-binding domain"/>
    <property type="match status" value="2"/>
</dbReference>
<evidence type="ECO:0000313" key="9">
    <source>
        <dbReference type="EMBL" id="ASR52720.1"/>
    </source>
</evidence>
<dbReference type="InterPro" id="IPR007867">
    <property type="entry name" value="GMC_OxRtase_C"/>
</dbReference>
<dbReference type="GeneID" id="303487026"/>
<evidence type="ECO:0000256" key="2">
    <source>
        <dbReference type="ARBA" id="ARBA00022630"/>
    </source>
</evidence>
<dbReference type="EMBL" id="CP020083">
    <property type="protein sequence ID" value="ASR52720.1"/>
    <property type="molecule type" value="Genomic_DNA"/>
</dbReference>
<evidence type="ECO:0000256" key="1">
    <source>
        <dbReference type="ARBA" id="ARBA00010790"/>
    </source>
</evidence>
<keyword evidence="4" id="KW-0274">FAD</keyword>
<gene>
    <name evidence="9" type="ORF">B5J99_15670</name>
</gene>
<dbReference type="InterPro" id="IPR017900">
    <property type="entry name" value="4Fe4S_Fe_S_CS"/>
</dbReference>
<keyword evidence="5" id="KW-0560">Oxidoreductase</keyword>
<dbReference type="RefSeq" id="WP_117352915.1">
    <property type="nucleotide sequence ID" value="NZ_CP020083.1"/>
</dbReference>
<evidence type="ECO:0000256" key="6">
    <source>
        <dbReference type="ARBA" id="ARBA00023004"/>
    </source>
</evidence>
<dbReference type="Pfam" id="PF05199">
    <property type="entry name" value="GMC_oxred_C"/>
    <property type="match status" value="1"/>
</dbReference>
<feature type="domain" description="4Fe-4S ferredoxin-type" evidence="8">
    <location>
        <begin position="351"/>
        <end position="380"/>
    </location>
</feature>
<dbReference type="Pfam" id="PF00890">
    <property type="entry name" value="FAD_binding_2"/>
    <property type="match status" value="1"/>
</dbReference>
<keyword evidence="7" id="KW-0411">Iron-sulfur</keyword>
<evidence type="ECO:0000256" key="5">
    <source>
        <dbReference type="ARBA" id="ARBA00023002"/>
    </source>
</evidence>
<dbReference type="Proteomes" id="UP000258016">
    <property type="component" value="Chromosome"/>
</dbReference>
<dbReference type="InterPro" id="IPR036188">
    <property type="entry name" value="FAD/NAD-bd_sf"/>
</dbReference>
<organism evidence="9 10">
    <name type="scientific">Blastomonas fulva</name>
    <dbReference type="NCBI Taxonomy" id="1550728"/>
    <lineage>
        <taxon>Bacteria</taxon>
        <taxon>Pseudomonadati</taxon>
        <taxon>Pseudomonadota</taxon>
        <taxon>Alphaproteobacteria</taxon>
        <taxon>Sphingomonadales</taxon>
        <taxon>Sphingomonadaceae</taxon>
        <taxon>Blastomonas</taxon>
    </lineage>
</organism>
<dbReference type="PROSITE" id="PS51379">
    <property type="entry name" value="4FE4S_FER_2"/>
    <property type="match status" value="1"/>
</dbReference>
<dbReference type="InterPro" id="IPR000172">
    <property type="entry name" value="GMC_OxRdtase_N"/>
</dbReference>
<keyword evidence="6" id="KW-0408">Iron</keyword>
<reference evidence="9 10" key="1">
    <citation type="submission" date="2017-03" db="EMBL/GenBank/DDBJ databases">
        <title>Complete genome sequence of Blastomonas fulva degrading microcsystin LR.</title>
        <authorList>
            <person name="Lee H.-g."/>
            <person name="Jin L."/>
            <person name="oh H.-M."/>
        </authorList>
    </citation>
    <scope>NUCLEOTIDE SEQUENCE [LARGE SCALE GENOMIC DNA]</scope>
    <source>
        <strain evidence="9 10">T2</strain>
    </source>
</reference>
<dbReference type="PANTHER" id="PTHR46056">
    <property type="entry name" value="LONG-CHAIN-ALCOHOL OXIDASE"/>
    <property type="match status" value="1"/>
</dbReference>
<protein>
    <recommendedName>
        <fullName evidence="8">4Fe-4S ferredoxin-type domain-containing protein</fullName>
    </recommendedName>
</protein>
<dbReference type="SUPFAM" id="SSF51905">
    <property type="entry name" value="FAD/NAD(P)-binding domain"/>
    <property type="match status" value="1"/>
</dbReference>
<keyword evidence="2" id="KW-0285">Flavoprotein</keyword>
<keyword evidence="10" id="KW-1185">Reference proteome</keyword>
<dbReference type="Pfam" id="PF00732">
    <property type="entry name" value="GMC_oxred_N"/>
    <property type="match status" value="1"/>
</dbReference>
<evidence type="ECO:0000259" key="8">
    <source>
        <dbReference type="PROSITE" id="PS51379"/>
    </source>
</evidence>
<comment type="similarity">
    <text evidence="1">Belongs to the GMC oxidoreductase family.</text>
</comment>
<sequence>MLRKPFNPFEAAIWRRLAETLFVEPAQMAISPRQVVDNLQRLFANIEGDTPRDTALSVIATWVVLGGPIWHFAPRPFRIWRIERRLKNSRIDLFQDMARIRGIVYAGYYGHWLDQDDENASDAASEDANRANPVFNAIGFTLPRHRARAGTPDDPLIEEHVGNDLPHTVFVGEDAIPDSVEVIVIGSGAGGAVAASNLADQGYEVLVVEAGPYMPSSRMTPNEAHMSSSLFKDGAIQTTRNRDIIVFQGRTVGGSTVVNNGICLRLEREGETHPDANDVLATWRALGAGVEPQALEESYCRVEQRLGVHEIDRRLGRNNGTRLLDGWNAYRAGSTDPLDQRAISGWFRKNWGQKTEPNHCVSCGYCNTGCPYGRKRAMPESLLRHATLSARRKARILAHAEVAQIGWGDRVIDGRRVATSVQVMLPDGRGKTIRVTKGVVVAAGTIASSNILSASGIEGTGKGISLNIACPVPALMPDPVNAWDEDQMATFIDRGDFLIESHFQPPMSMASLVPGWFDEHFRRMLNYNRLASAGALFPADRLGEIKKGKLGFELKPTDLAVLRRALSTLTKIHFAGGATEVYPALLHGETLRAGMTDAEIDEFYWKHIEEPDDVVLSSSHPHGGNAINADPAKGVVDLDQRVHGTTNVLVTDASVMPSCIRVNAQLTTMAMADRVTHGRRVFG</sequence>
<dbReference type="InterPro" id="IPR003953">
    <property type="entry name" value="FAD-dep_OxRdtase_2_FAD-bd"/>
</dbReference>